<dbReference type="SUPFAM" id="SSF52096">
    <property type="entry name" value="ClpP/crotonase"/>
    <property type="match status" value="1"/>
</dbReference>
<name>A0ABZ2KHE1_9BACT</name>
<evidence type="ECO:0000256" key="3">
    <source>
        <dbReference type="RuleBase" id="RU003707"/>
    </source>
</evidence>
<accession>A0ABZ2KHE1</accession>
<dbReference type="RefSeq" id="WP_394848714.1">
    <property type="nucleotide sequence ID" value="NZ_CP089982.1"/>
</dbReference>
<keyword evidence="5" id="KW-1185">Reference proteome</keyword>
<keyword evidence="2" id="KW-0456">Lyase</keyword>
<proteinExistence type="inferred from homology"/>
<dbReference type="Proteomes" id="UP001379533">
    <property type="component" value="Chromosome"/>
</dbReference>
<dbReference type="PANTHER" id="PTHR11941">
    <property type="entry name" value="ENOYL-COA HYDRATASE-RELATED"/>
    <property type="match status" value="1"/>
</dbReference>
<dbReference type="InterPro" id="IPR029045">
    <property type="entry name" value="ClpP/crotonase-like_dom_sf"/>
</dbReference>
<dbReference type="CDD" id="cd06558">
    <property type="entry name" value="crotonase-like"/>
    <property type="match status" value="1"/>
</dbReference>
<dbReference type="Pfam" id="PF00378">
    <property type="entry name" value="ECH_1"/>
    <property type="match status" value="1"/>
</dbReference>
<dbReference type="InterPro" id="IPR014748">
    <property type="entry name" value="Enoyl-CoA_hydra_C"/>
</dbReference>
<reference evidence="4 5" key="1">
    <citation type="submission" date="2021-12" db="EMBL/GenBank/DDBJ databases">
        <title>Discovery of the Pendulisporaceae a myxobacterial family with distinct sporulation behavior and unique specialized metabolism.</title>
        <authorList>
            <person name="Garcia R."/>
            <person name="Popoff A."/>
            <person name="Bader C.D."/>
            <person name="Loehr J."/>
            <person name="Walesch S."/>
            <person name="Walt C."/>
            <person name="Boldt J."/>
            <person name="Bunk B."/>
            <person name="Haeckl F.J.F.P.J."/>
            <person name="Gunesch A.P."/>
            <person name="Birkelbach J."/>
            <person name="Nuebel U."/>
            <person name="Pietschmann T."/>
            <person name="Bach T."/>
            <person name="Mueller R."/>
        </authorList>
    </citation>
    <scope>NUCLEOTIDE SEQUENCE [LARGE SCALE GENOMIC DNA]</scope>
    <source>
        <strain evidence="4 5">MSr12523</strain>
    </source>
</reference>
<organism evidence="4 5">
    <name type="scientific">Pendulispora brunnea</name>
    <dbReference type="NCBI Taxonomy" id="2905690"/>
    <lineage>
        <taxon>Bacteria</taxon>
        <taxon>Pseudomonadati</taxon>
        <taxon>Myxococcota</taxon>
        <taxon>Myxococcia</taxon>
        <taxon>Myxococcales</taxon>
        <taxon>Sorangiineae</taxon>
        <taxon>Pendulisporaceae</taxon>
        <taxon>Pendulispora</taxon>
    </lineage>
</organism>
<dbReference type="PROSITE" id="PS00166">
    <property type="entry name" value="ENOYL_COA_HYDRATASE"/>
    <property type="match status" value="1"/>
</dbReference>
<sequence length="258" mass="26998">MSSVVLVERVGGVAIVTLNRPDKLNALNQELLAALYGTWSDLDHDPTVLCAVLTGAGKAFAAGADIAAMSTMGTSEAKIFSDLGHTVLARMESAHFPILGAVNGFALGGGCEVALACDFLYASEAAKFGQPEVNLGVIPGFGGTQRLARRVGIARARELCMTGDMITADRALTMGLVNAVFPAGELLTQARSVAEKIASKGPLAIAQCKRVMQRGADVPLPVANELEAQGFSWLFGTTDQKEGMAAFLEKRPASFKGR</sequence>
<dbReference type="Gene3D" id="3.90.226.10">
    <property type="entry name" value="2-enoyl-CoA Hydratase, Chain A, domain 1"/>
    <property type="match status" value="1"/>
</dbReference>
<dbReference type="InterPro" id="IPR018376">
    <property type="entry name" value="Enoyl-CoA_hyd/isom_CS"/>
</dbReference>
<evidence type="ECO:0000256" key="2">
    <source>
        <dbReference type="ARBA" id="ARBA00023239"/>
    </source>
</evidence>
<gene>
    <name evidence="4" type="ORF">LZC95_14820</name>
</gene>
<evidence type="ECO:0000256" key="1">
    <source>
        <dbReference type="ARBA" id="ARBA00005254"/>
    </source>
</evidence>
<dbReference type="InterPro" id="IPR001753">
    <property type="entry name" value="Enoyl-CoA_hydra/iso"/>
</dbReference>
<dbReference type="Gene3D" id="1.10.12.10">
    <property type="entry name" value="Lyase 2-enoyl-coa Hydratase, Chain A, domain 2"/>
    <property type="match status" value="1"/>
</dbReference>
<evidence type="ECO:0000313" key="4">
    <source>
        <dbReference type="EMBL" id="WXA98102.1"/>
    </source>
</evidence>
<evidence type="ECO:0000313" key="5">
    <source>
        <dbReference type="Proteomes" id="UP001379533"/>
    </source>
</evidence>
<dbReference type="EMBL" id="CP089982">
    <property type="protein sequence ID" value="WXA98102.1"/>
    <property type="molecule type" value="Genomic_DNA"/>
</dbReference>
<protein>
    <submittedName>
        <fullName evidence="4">Enoyl-CoA hydratase-related protein</fullName>
    </submittedName>
</protein>
<dbReference type="PANTHER" id="PTHR11941:SF54">
    <property type="entry name" value="ENOYL-COA HYDRATASE, MITOCHONDRIAL"/>
    <property type="match status" value="1"/>
</dbReference>
<comment type="similarity">
    <text evidence="1 3">Belongs to the enoyl-CoA hydratase/isomerase family.</text>
</comment>